<sequence>PFLLFFVRSNHSSITRPLFSVLISIATSDPSVANSHSNLQHAFLHCCHCPRGHCCLRSVCHHHRRSHQLRSVERDLLRRAHCVLDRLWCSQRNWLCSHPHPLVRQRCPCQRVQDRCCCSRCRRCPCPVRDFLALTLAAPRDPTTISVL</sequence>
<proteinExistence type="predicted"/>
<reference evidence="2" key="2">
    <citation type="submission" date="2015-01" db="EMBL/GenBank/DDBJ databases">
        <title>Evolutionary Origins and Diversification of the Mycorrhizal Mutualists.</title>
        <authorList>
            <consortium name="DOE Joint Genome Institute"/>
            <consortium name="Mycorrhizal Genomics Consortium"/>
            <person name="Kohler A."/>
            <person name="Kuo A."/>
            <person name="Nagy L.G."/>
            <person name="Floudas D."/>
            <person name="Copeland A."/>
            <person name="Barry K.W."/>
            <person name="Cichocki N."/>
            <person name="Veneault-Fourrey C."/>
            <person name="LaButti K."/>
            <person name="Lindquist E.A."/>
            <person name="Lipzen A."/>
            <person name="Lundell T."/>
            <person name="Morin E."/>
            <person name="Murat C."/>
            <person name="Riley R."/>
            <person name="Ohm R."/>
            <person name="Sun H."/>
            <person name="Tunlid A."/>
            <person name="Henrissat B."/>
            <person name="Grigoriev I.V."/>
            <person name="Hibbett D.S."/>
            <person name="Martin F."/>
        </authorList>
    </citation>
    <scope>NUCLEOTIDE SEQUENCE [LARGE SCALE GENOMIC DNA]</scope>
    <source>
        <strain evidence="2">Zn</strain>
    </source>
</reference>
<organism evidence="1 2">
    <name type="scientific">Oidiodendron maius (strain Zn)</name>
    <dbReference type="NCBI Taxonomy" id="913774"/>
    <lineage>
        <taxon>Eukaryota</taxon>
        <taxon>Fungi</taxon>
        <taxon>Dikarya</taxon>
        <taxon>Ascomycota</taxon>
        <taxon>Pezizomycotina</taxon>
        <taxon>Leotiomycetes</taxon>
        <taxon>Leotiomycetes incertae sedis</taxon>
        <taxon>Myxotrichaceae</taxon>
        <taxon>Oidiodendron</taxon>
    </lineage>
</organism>
<dbReference type="HOGENOM" id="CLU_1763218_0_0_1"/>
<reference evidence="1 2" key="1">
    <citation type="submission" date="2014-04" db="EMBL/GenBank/DDBJ databases">
        <authorList>
            <consortium name="DOE Joint Genome Institute"/>
            <person name="Kuo A."/>
            <person name="Martino E."/>
            <person name="Perotto S."/>
            <person name="Kohler A."/>
            <person name="Nagy L.G."/>
            <person name="Floudas D."/>
            <person name="Copeland A."/>
            <person name="Barry K.W."/>
            <person name="Cichocki N."/>
            <person name="Veneault-Fourrey C."/>
            <person name="LaButti K."/>
            <person name="Lindquist E.A."/>
            <person name="Lipzen A."/>
            <person name="Lundell T."/>
            <person name="Morin E."/>
            <person name="Murat C."/>
            <person name="Sun H."/>
            <person name="Tunlid A."/>
            <person name="Henrissat B."/>
            <person name="Grigoriev I.V."/>
            <person name="Hibbett D.S."/>
            <person name="Martin F."/>
            <person name="Nordberg H.P."/>
            <person name="Cantor M.N."/>
            <person name="Hua S.X."/>
        </authorList>
    </citation>
    <scope>NUCLEOTIDE SEQUENCE [LARGE SCALE GENOMIC DNA]</scope>
    <source>
        <strain evidence="1 2">Zn</strain>
    </source>
</reference>
<dbReference type="AlphaFoldDB" id="A0A0C3H616"/>
<keyword evidence="2" id="KW-1185">Reference proteome</keyword>
<dbReference type="Proteomes" id="UP000054321">
    <property type="component" value="Unassembled WGS sequence"/>
</dbReference>
<evidence type="ECO:0000313" key="1">
    <source>
        <dbReference type="EMBL" id="KIN03591.1"/>
    </source>
</evidence>
<dbReference type="InParanoid" id="A0A0C3H616"/>
<protein>
    <submittedName>
        <fullName evidence="1">Uncharacterized protein</fullName>
    </submittedName>
</protein>
<feature type="non-terminal residue" evidence="1">
    <location>
        <position position="1"/>
    </location>
</feature>
<gene>
    <name evidence="1" type="ORF">OIDMADRAFT_177724</name>
</gene>
<evidence type="ECO:0000313" key="2">
    <source>
        <dbReference type="Proteomes" id="UP000054321"/>
    </source>
</evidence>
<name>A0A0C3H616_OIDMZ</name>
<accession>A0A0C3H616</accession>
<dbReference type="EMBL" id="KN832873">
    <property type="protein sequence ID" value="KIN03591.1"/>
    <property type="molecule type" value="Genomic_DNA"/>
</dbReference>